<sequence>MITSDNLSLSDATKRARWPAGPAPAKGRTPDVITHPDLPDTLVHFTGRSRGPKERQDFPPTTAEDRLVSILHSGTLRGAAPFGLDAPVLCFSEATEEARRVILRDGAGWGPYESWGLVLHRQQLIAAGARPVLYVSREERDQMKAVLPRRTYNRCVVYEPGREDWLHEREWRLCFEDDVEPVLPITPQLVAGVIVGTQGWTPQPREVTFEARAETYVTGVLAVRRAMQENPGHSWPSVPIHSPDVSFAWPAHGLARWYWTGAELVFDGYFDVQAQQWETAWRWGGALPGISGTVRPEDVWGGTTW</sequence>
<evidence type="ECO:0000313" key="2">
    <source>
        <dbReference type="EMBL" id="GHI20465.1"/>
    </source>
</evidence>
<evidence type="ECO:0000313" key="3">
    <source>
        <dbReference type="Proteomes" id="UP001052739"/>
    </source>
</evidence>
<keyword evidence="3" id="KW-1185">Reference proteome</keyword>
<accession>A0ABQ3P620</accession>
<comment type="caution">
    <text evidence="2">The sequence shown here is derived from an EMBL/GenBank/DDBJ whole genome shotgun (WGS) entry which is preliminary data.</text>
</comment>
<reference evidence="2" key="1">
    <citation type="submission" date="2024-05" db="EMBL/GenBank/DDBJ databases">
        <title>Whole genome shotgun sequence of Streptomyces hydrogenans NBRC 13475.</title>
        <authorList>
            <person name="Komaki H."/>
            <person name="Tamura T."/>
        </authorList>
    </citation>
    <scope>NUCLEOTIDE SEQUENCE</scope>
    <source>
        <strain evidence="2">NBRC 13475</strain>
    </source>
</reference>
<feature type="region of interest" description="Disordered" evidence="1">
    <location>
        <begin position="1"/>
        <end position="38"/>
    </location>
</feature>
<gene>
    <name evidence="2" type="ORF">Shyd_18360</name>
</gene>
<evidence type="ECO:0000256" key="1">
    <source>
        <dbReference type="SAM" id="MobiDB-lite"/>
    </source>
</evidence>
<feature type="compositionally biased region" description="Polar residues" evidence="1">
    <location>
        <begin position="1"/>
        <end position="11"/>
    </location>
</feature>
<name>A0ABQ3P620_9ACTN</name>
<protein>
    <submittedName>
        <fullName evidence="2">Uncharacterized protein</fullName>
    </submittedName>
</protein>
<proteinExistence type="predicted"/>
<dbReference type="Proteomes" id="UP001052739">
    <property type="component" value="Unassembled WGS sequence"/>
</dbReference>
<dbReference type="EMBL" id="BNDW01000015">
    <property type="protein sequence ID" value="GHI20465.1"/>
    <property type="molecule type" value="Genomic_DNA"/>
</dbReference>
<organism evidence="2 3">
    <name type="scientific">Streptomyces hydrogenans</name>
    <dbReference type="NCBI Taxonomy" id="1873719"/>
    <lineage>
        <taxon>Bacteria</taxon>
        <taxon>Bacillati</taxon>
        <taxon>Actinomycetota</taxon>
        <taxon>Actinomycetes</taxon>
        <taxon>Kitasatosporales</taxon>
        <taxon>Streptomycetaceae</taxon>
        <taxon>Streptomyces</taxon>
    </lineage>
</organism>